<evidence type="ECO:0000256" key="6">
    <source>
        <dbReference type="SAM" id="MobiDB-lite"/>
    </source>
</evidence>
<evidence type="ECO:0000259" key="8">
    <source>
        <dbReference type="Pfam" id="PF00933"/>
    </source>
</evidence>
<dbReference type="Gene3D" id="3.40.50.1700">
    <property type="entry name" value="Glycoside hydrolase family 3 C-terminal domain"/>
    <property type="match status" value="1"/>
</dbReference>
<keyword evidence="4 10" id="KW-0378">Hydrolase</keyword>
<feature type="signal peptide" evidence="7">
    <location>
        <begin position="1"/>
        <end position="21"/>
    </location>
</feature>
<evidence type="ECO:0000313" key="11">
    <source>
        <dbReference type="Proteomes" id="UP001596004"/>
    </source>
</evidence>
<comment type="caution">
    <text evidence="10">The sequence shown here is derived from an EMBL/GenBank/DDBJ whole genome shotgun (WGS) entry which is preliminary data.</text>
</comment>
<feature type="domain" description="Glycoside hydrolase family 3 C-terminal" evidence="9">
    <location>
        <begin position="455"/>
        <end position="586"/>
    </location>
</feature>
<dbReference type="InterPro" id="IPR017853">
    <property type="entry name" value="GH"/>
</dbReference>
<dbReference type="PROSITE" id="PS51257">
    <property type="entry name" value="PROKAR_LIPOPROTEIN"/>
    <property type="match status" value="1"/>
</dbReference>
<dbReference type="PANTHER" id="PTHR30480:SF13">
    <property type="entry name" value="BETA-HEXOSAMINIDASE"/>
    <property type="match status" value="1"/>
</dbReference>
<dbReference type="SUPFAM" id="SSF51445">
    <property type="entry name" value="(Trans)glycosidases"/>
    <property type="match status" value="1"/>
</dbReference>
<evidence type="ECO:0000256" key="3">
    <source>
        <dbReference type="ARBA" id="ARBA00012663"/>
    </source>
</evidence>
<accession>A0ABV9CG16</accession>
<dbReference type="Gene3D" id="3.20.20.300">
    <property type="entry name" value="Glycoside hydrolase, family 3, N-terminal domain"/>
    <property type="match status" value="1"/>
</dbReference>
<dbReference type="EMBL" id="JBHSFP010000006">
    <property type="protein sequence ID" value="MFC4531632.1"/>
    <property type="molecule type" value="Genomic_DNA"/>
</dbReference>
<evidence type="ECO:0000313" key="10">
    <source>
        <dbReference type="EMBL" id="MFC4531632.1"/>
    </source>
</evidence>
<dbReference type="Proteomes" id="UP001596004">
    <property type="component" value="Unassembled WGS sequence"/>
</dbReference>
<organism evidence="10 11">
    <name type="scientific">Sphaerisporangium dianthi</name>
    <dbReference type="NCBI Taxonomy" id="1436120"/>
    <lineage>
        <taxon>Bacteria</taxon>
        <taxon>Bacillati</taxon>
        <taxon>Actinomycetota</taxon>
        <taxon>Actinomycetes</taxon>
        <taxon>Streptosporangiales</taxon>
        <taxon>Streptosporangiaceae</taxon>
        <taxon>Sphaerisporangium</taxon>
    </lineage>
</organism>
<evidence type="ECO:0000256" key="7">
    <source>
        <dbReference type="SAM" id="SignalP"/>
    </source>
</evidence>
<dbReference type="InterPro" id="IPR036881">
    <property type="entry name" value="Glyco_hydro_3_C_sf"/>
</dbReference>
<evidence type="ECO:0000256" key="4">
    <source>
        <dbReference type="ARBA" id="ARBA00022801"/>
    </source>
</evidence>
<feature type="chain" id="PRO_5046320692" description="beta-N-acetylhexosaminidase" evidence="7">
    <location>
        <begin position="22"/>
        <end position="587"/>
    </location>
</feature>
<dbReference type="InterPro" id="IPR036962">
    <property type="entry name" value="Glyco_hydro_3_N_sf"/>
</dbReference>
<feature type="region of interest" description="Disordered" evidence="6">
    <location>
        <begin position="23"/>
        <end position="63"/>
    </location>
</feature>
<gene>
    <name evidence="10" type="ORF">ACFO60_12720</name>
</gene>
<evidence type="ECO:0000256" key="5">
    <source>
        <dbReference type="ARBA" id="ARBA00023295"/>
    </source>
</evidence>
<dbReference type="SUPFAM" id="SSF52279">
    <property type="entry name" value="Beta-D-glucan exohydrolase, C-terminal domain"/>
    <property type="match status" value="1"/>
</dbReference>
<reference evidence="11" key="1">
    <citation type="journal article" date="2019" name="Int. J. Syst. Evol. Microbiol.">
        <title>The Global Catalogue of Microorganisms (GCM) 10K type strain sequencing project: providing services to taxonomists for standard genome sequencing and annotation.</title>
        <authorList>
            <consortium name="The Broad Institute Genomics Platform"/>
            <consortium name="The Broad Institute Genome Sequencing Center for Infectious Disease"/>
            <person name="Wu L."/>
            <person name="Ma J."/>
        </authorList>
    </citation>
    <scope>NUCLEOTIDE SEQUENCE [LARGE SCALE GENOMIC DNA]</scope>
    <source>
        <strain evidence="11">CGMCC 4.7132</strain>
    </source>
</reference>
<comment type="similarity">
    <text evidence="2">Belongs to the glycosyl hydrolase 3 family.</text>
</comment>
<keyword evidence="11" id="KW-1185">Reference proteome</keyword>
<comment type="catalytic activity">
    <reaction evidence="1">
        <text>Hydrolysis of terminal non-reducing N-acetyl-D-hexosamine residues in N-acetyl-beta-D-hexosaminides.</text>
        <dbReference type="EC" id="3.2.1.52"/>
    </reaction>
</comment>
<dbReference type="InterPro" id="IPR002772">
    <property type="entry name" value="Glyco_hydro_3_C"/>
</dbReference>
<proteinExistence type="inferred from homology"/>
<evidence type="ECO:0000256" key="1">
    <source>
        <dbReference type="ARBA" id="ARBA00001231"/>
    </source>
</evidence>
<dbReference type="EC" id="3.2.1.52" evidence="3"/>
<keyword evidence="7" id="KW-0732">Signal</keyword>
<dbReference type="RefSeq" id="WP_380840269.1">
    <property type="nucleotide sequence ID" value="NZ_JBHSFP010000006.1"/>
</dbReference>
<keyword evidence="5 10" id="KW-0326">Glycosidase</keyword>
<name>A0ABV9CG16_9ACTN</name>
<feature type="domain" description="Glycoside hydrolase family 3 N-terminal" evidence="8">
    <location>
        <begin position="80"/>
        <end position="410"/>
    </location>
</feature>
<dbReference type="InterPro" id="IPR050226">
    <property type="entry name" value="NagZ_Beta-hexosaminidase"/>
</dbReference>
<sequence>MARPSPASVLLLVATLTAGCAATSPTTVEAPSRTGAAPPGVTETTGAGPASASAGAASSQASTGVSSDSAVASRLAAMSLADKVGQLFMPVVYGPRADGAHGENQARFGVGSPAAVVGKYHPGGVILFPWAGNVGDARQLVAFTRGLQKASKVPLLIGADQENGVVSRLGSIVTDVPGSMAIGATRDPATARAAARVTGEELRALGINLDFAPVADVNVNPANPVIGVRSYGSDPKRVSAMVGAAVDGFHDAGVGSAAKHFPGHGDTKVDSHSGLPVIGHTRSQWERLDAPPFKEAVRRGVDIVMTAHVVMPKLDPTGDPATLSKPILTGLLRDKLGFDGVVSTDALDMQGVRERYGDAEVAVRAVLAGVDLLLMPPNFRKAHDAVLNAVKSGRISRRRLDESVTRLLTLKADRGILDAPPADAGQAAKAVRSGEHRTIAQGIADRSVTPVKGAKILPLKGRVLVTGPAGRRLAGRLEGASAAGTGETPTAAQIASARSAAAKADTIVVTTKDAGPAQARLVSAMDATGKKVVIVSMGAPYELARLRGYDAALAVYADGDASLRAAAKALTGALTPKGTLPVRLPAR</sequence>
<evidence type="ECO:0000259" key="9">
    <source>
        <dbReference type="Pfam" id="PF01915"/>
    </source>
</evidence>
<protein>
    <recommendedName>
        <fullName evidence="3">beta-N-acetylhexosaminidase</fullName>
        <ecNumber evidence="3">3.2.1.52</ecNumber>
    </recommendedName>
</protein>
<dbReference type="Pfam" id="PF00933">
    <property type="entry name" value="Glyco_hydro_3"/>
    <property type="match status" value="1"/>
</dbReference>
<feature type="compositionally biased region" description="Low complexity" evidence="6">
    <location>
        <begin position="42"/>
        <end position="63"/>
    </location>
</feature>
<evidence type="ECO:0000256" key="2">
    <source>
        <dbReference type="ARBA" id="ARBA00005336"/>
    </source>
</evidence>
<dbReference type="InterPro" id="IPR001764">
    <property type="entry name" value="Glyco_hydro_3_N"/>
</dbReference>
<dbReference type="PANTHER" id="PTHR30480">
    <property type="entry name" value="BETA-HEXOSAMINIDASE-RELATED"/>
    <property type="match status" value="1"/>
</dbReference>
<dbReference type="Pfam" id="PF01915">
    <property type="entry name" value="Glyco_hydro_3_C"/>
    <property type="match status" value="1"/>
</dbReference>
<dbReference type="GO" id="GO:0016798">
    <property type="term" value="F:hydrolase activity, acting on glycosyl bonds"/>
    <property type="evidence" value="ECO:0007669"/>
    <property type="project" value="UniProtKB-KW"/>
</dbReference>